<dbReference type="AlphaFoldDB" id="A0A6J6EF54"/>
<dbReference type="Gene3D" id="3.40.50.970">
    <property type="match status" value="1"/>
</dbReference>
<dbReference type="InterPro" id="IPR050642">
    <property type="entry name" value="PDH_E1_Alpha_Subunit"/>
</dbReference>
<keyword evidence="3" id="KW-0786">Thiamine pyrophosphate</keyword>
<dbReference type="InterPro" id="IPR001017">
    <property type="entry name" value="DH_E1"/>
</dbReference>
<protein>
    <submittedName>
        <fullName evidence="6">Unannotated protein</fullName>
    </submittedName>
</protein>
<comment type="cofactor">
    <cofactor evidence="1">
        <name>thiamine diphosphate</name>
        <dbReference type="ChEBI" id="CHEBI:58937"/>
    </cofactor>
</comment>
<dbReference type="EMBL" id="CAEZTM010000039">
    <property type="protein sequence ID" value="CAB4573885.1"/>
    <property type="molecule type" value="Genomic_DNA"/>
</dbReference>
<sequence length="310" mass="33186">MADLYRQMSRIRVFEQMTQSLKEAGEIPGSIHLSIGQEAIPVGFCHELAEDDMVSATYRGHGWALAKGIPPTGIFAEMMGRDSSLNGGRGASLYFSSAAHNFLGENSIVGAGAPIATGAALSARNAGDGRVVVSTFGDGAMNQGVVLEALNIAVVMDLPILFVIENNVYSEMTPIVDMMRGESLASRAAGFGIHSYVIDGNDPLAVIGAASDAIDRARSGRGPTFIEATTVRLAGHYSGDAQQYRDAEELRVAWSDEPLVRLRRGADQATLDLYDTIDVDVTNELQKSLEEAKRLPTPDPSTAKRHLYAE</sequence>
<dbReference type="CDD" id="cd02000">
    <property type="entry name" value="TPP_E1_PDC_ADC_BCADC"/>
    <property type="match status" value="1"/>
</dbReference>
<dbReference type="GO" id="GO:0006086">
    <property type="term" value="P:pyruvate decarboxylation to acetyl-CoA"/>
    <property type="evidence" value="ECO:0007669"/>
    <property type="project" value="TreeGrafter"/>
</dbReference>
<organism evidence="6">
    <name type="scientific">freshwater metagenome</name>
    <dbReference type="NCBI Taxonomy" id="449393"/>
    <lineage>
        <taxon>unclassified sequences</taxon>
        <taxon>metagenomes</taxon>
        <taxon>ecological metagenomes</taxon>
    </lineage>
</organism>
<evidence type="ECO:0000256" key="2">
    <source>
        <dbReference type="ARBA" id="ARBA00023002"/>
    </source>
</evidence>
<dbReference type="GO" id="GO:0004739">
    <property type="term" value="F:pyruvate dehydrogenase (acetyl-transferring) activity"/>
    <property type="evidence" value="ECO:0007669"/>
    <property type="project" value="TreeGrafter"/>
</dbReference>
<feature type="region of interest" description="Disordered" evidence="4">
    <location>
        <begin position="290"/>
        <end position="310"/>
    </location>
</feature>
<keyword evidence="2" id="KW-0560">Oxidoreductase</keyword>
<dbReference type="InterPro" id="IPR029061">
    <property type="entry name" value="THDP-binding"/>
</dbReference>
<evidence type="ECO:0000256" key="4">
    <source>
        <dbReference type="SAM" id="MobiDB-lite"/>
    </source>
</evidence>
<evidence type="ECO:0000313" key="6">
    <source>
        <dbReference type="EMBL" id="CAB4573885.1"/>
    </source>
</evidence>
<dbReference type="PANTHER" id="PTHR11516:SF60">
    <property type="entry name" value="PYRUVATE DEHYDROGENASE E1 COMPONENT SUBUNIT ALPHA"/>
    <property type="match status" value="1"/>
</dbReference>
<evidence type="ECO:0000256" key="1">
    <source>
        <dbReference type="ARBA" id="ARBA00001964"/>
    </source>
</evidence>
<name>A0A6J6EF54_9ZZZZ</name>
<evidence type="ECO:0000259" key="5">
    <source>
        <dbReference type="Pfam" id="PF00676"/>
    </source>
</evidence>
<gene>
    <name evidence="6" type="ORF">UFOPK1684_00921</name>
</gene>
<accession>A0A6J6EF54</accession>
<dbReference type="Pfam" id="PF00676">
    <property type="entry name" value="E1_dh"/>
    <property type="match status" value="1"/>
</dbReference>
<reference evidence="6" key="1">
    <citation type="submission" date="2020-05" db="EMBL/GenBank/DDBJ databases">
        <authorList>
            <person name="Chiriac C."/>
            <person name="Salcher M."/>
            <person name="Ghai R."/>
            <person name="Kavagutti S V."/>
        </authorList>
    </citation>
    <scope>NUCLEOTIDE SEQUENCE</scope>
</reference>
<evidence type="ECO:0000256" key="3">
    <source>
        <dbReference type="ARBA" id="ARBA00023052"/>
    </source>
</evidence>
<dbReference type="SUPFAM" id="SSF52518">
    <property type="entry name" value="Thiamin diphosphate-binding fold (THDP-binding)"/>
    <property type="match status" value="1"/>
</dbReference>
<dbReference type="PANTHER" id="PTHR11516">
    <property type="entry name" value="PYRUVATE DEHYDROGENASE E1 COMPONENT, ALPHA SUBUNIT BACTERIAL AND ORGANELLAR"/>
    <property type="match status" value="1"/>
</dbReference>
<feature type="domain" description="Dehydrogenase E1 component" evidence="5">
    <location>
        <begin position="7"/>
        <end position="300"/>
    </location>
</feature>
<proteinExistence type="predicted"/>